<organism evidence="2 3">
    <name type="scientific">Paraclostridium sordellii</name>
    <name type="common">Clostridium sordellii</name>
    <dbReference type="NCBI Taxonomy" id="1505"/>
    <lineage>
        <taxon>Bacteria</taxon>
        <taxon>Bacillati</taxon>
        <taxon>Bacillota</taxon>
        <taxon>Clostridia</taxon>
        <taxon>Peptostreptococcales</taxon>
        <taxon>Peptostreptococcaceae</taxon>
        <taxon>Paraclostridium</taxon>
    </lineage>
</organism>
<sequence length="595" mass="68272">MSNENIIGRVIESTPSYINLIIDDNNTLEQNKEVLQIGKFLKVKEGNSNFVIGSIQNIKLSQISDTEVKYIIQLQPIGCINDNNEFFQGGLRLPSPTEEVYLIKDEELKQIFCENEQFSFEFGVLSQNRDIKMYIDGNKFFGKHIGIVGSTGSGKSCTVAKILQDAVGINNNSNIHKLNQKNAHIIIFDIHDEYQKAFRLYDDQDFNLNVLSVDTLKLPYWLMNSEELESIFIESGENNSHNQISQFKNAVIMNKIKHNPDLDESKITYDTPIFFDIIEVYNYIYNINNEVINKKAGEQQLPKLDCGSLIMDRNEYFKNKKNFCPTSTAKDAKASNGPFNGEFERFISRLDTKLNDKRLEFLLKPYKNREAKELYKSNDFEDILKQFLGYIDKSNVTIIDLSGIPFEVLSITISLISRLVFDFTFHYSKLMHSIGKKNDIPFMIVYEEAHNYIPKQGGSEYKASKKSIERIAKEGRKYGLSLMVVSQRPSEVSDTIFSQCNNFAVLRLTNVNDQSYIKHLLPNNTSSIADVLPTLSCGECLIVGDSVPLPSIVKLEKPNPEPESESIAFHCEWKKEWNNIDFTDVINRWRKEDLE</sequence>
<reference evidence="2 3" key="1">
    <citation type="submission" date="2014-11" db="EMBL/GenBank/DDBJ databases">
        <authorList>
            <person name="Aslett M.A."/>
            <person name="De Silva N."/>
        </authorList>
    </citation>
    <scope>NUCLEOTIDE SEQUENCE [LARGE SCALE GENOMIC DNA]</scope>
    <source>
        <strain evidence="2 3">ATCC9714</strain>
    </source>
</reference>
<protein>
    <recommendedName>
        <fullName evidence="1">Helicase HerA central domain-containing protein</fullName>
    </recommendedName>
</protein>
<accession>A0ABP1XYR2</accession>
<dbReference type="PANTHER" id="PTHR42957">
    <property type="entry name" value="HELICASE MJ1565-RELATED"/>
    <property type="match status" value="1"/>
</dbReference>
<dbReference type="EMBL" id="LN679998">
    <property type="protein sequence ID" value="CEJ75274.1"/>
    <property type="molecule type" value="Genomic_DNA"/>
</dbReference>
<dbReference type="InterPro" id="IPR008571">
    <property type="entry name" value="HerA-like"/>
</dbReference>
<keyword evidence="3" id="KW-1185">Reference proteome</keyword>
<name>A0ABP1XYR2_PARSO</name>
<evidence type="ECO:0000313" key="3">
    <source>
        <dbReference type="Proteomes" id="UP000032811"/>
    </source>
</evidence>
<dbReference type="PANTHER" id="PTHR42957:SF1">
    <property type="entry name" value="HELICASE MJ1565-RELATED"/>
    <property type="match status" value="1"/>
</dbReference>
<gene>
    <name evidence="2" type="ORF">ATCC9714_31621</name>
</gene>
<dbReference type="InterPro" id="IPR027417">
    <property type="entry name" value="P-loop_NTPase"/>
</dbReference>
<dbReference type="GeneID" id="97538988"/>
<dbReference type="Gene3D" id="3.40.50.300">
    <property type="entry name" value="P-loop containing nucleotide triphosphate hydrolases"/>
    <property type="match status" value="2"/>
</dbReference>
<feature type="domain" description="Helicase HerA central" evidence="1">
    <location>
        <begin position="121"/>
        <end position="420"/>
    </location>
</feature>
<dbReference type="CDD" id="cd01127">
    <property type="entry name" value="TrwB_TraG_TraD_VirD4"/>
    <property type="match status" value="1"/>
</dbReference>
<dbReference type="SUPFAM" id="SSF52540">
    <property type="entry name" value="P-loop containing nucleoside triphosphate hydrolases"/>
    <property type="match status" value="1"/>
</dbReference>
<dbReference type="RefSeq" id="WP_057545819.1">
    <property type="nucleotide sequence ID" value="NZ_CDNJ01000025.1"/>
</dbReference>
<evidence type="ECO:0000313" key="2">
    <source>
        <dbReference type="EMBL" id="CEJ75274.1"/>
    </source>
</evidence>
<dbReference type="Pfam" id="PF01935">
    <property type="entry name" value="DUF87"/>
    <property type="match status" value="1"/>
</dbReference>
<evidence type="ECO:0000259" key="1">
    <source>
        <dbReference type="Pfam" id="PF01935"/>
    </source>
</evidence>
<proteinExistence type="predicted"/>
<dbReference type="Proteomes" id="UP000032811">
    <property type="component" value="Chromosome 1"/>
</dbReference>
<dbReference type="InterPro" id="IPR002789">
    <property type="entry name" value="HerA_central"/>
</dbReference>